<proteinExistence type="predicted"/>
<feature type="transmembrane region" description="Helical" evidence="4">
    <location>
        <begin position="247"/>
        <end position="267"/>
    </location>
</feature>
<dbReference type="SUPFAM" id="SSF103473">
    <property type="entry name" value="MFS general substrate transporter"/>
    <property type="match status" value="1"/>
</dbReference>
<feature type="transmembrane region" description="Helical" evidence="4">
    <location>
        <begin position="298"/>
        <end position="320"/>
    </location>
</feature>
<evidence type="ECO:0000313" key="9">
    <source>
        <dbReference type="Proteomes" id="UP000092871"/>
    </source>
</evidence>
<gene>
    <name evidence="6" type="ORF">MGA5115_00663</name>
    <name evidence="7" type="ORF">MGA5116_00881</name>
</gene>
<feature type="transmembrane region" description="Helical" evidence="4">
    <location>
        <begin position="165"/>
        <end position="187"/>
    </location>
</feature>
<feature type="transmembrane region" description="Helical" evidence="4">
    <location>
        <begin position="274"/>
        <end position="292"/>
    </location>
</feature>
<evidence type="ECO:0000259" key="5">
    <source>
        <dbReference type="PROSITE" id="PS50850"/>
    </source>
</evidence>
<evidence type="ECO:0000256" key="2">
    <source>
        <dbReference type="ARBA" id="ARBA00022989"/>
    </source>
</evidence>
<feature type="transmembrane region" description="Helical" evidence="4">
    <location>
        <begin position="72"/>
        <end position="89"/>
    </location>
</feature>
<reference evidence="7 8" key="1">
    <citation type="submission" date="2016-06" db="EMBL/GenBank/DDBJ databases">
        <authorList>
            <person name="Rodrigo-Torres L."/>
            <person name="Arahal D.R."/>
        </authorList>
    </citation>
    <scope>NUCLEOTIDE SEQUENCE [LARGE SCALE GENOMIC DNA]</scope>
    <source>
        <strain evidence="7 8">CECT 5116</strain>
    </source>
</reference>
<evidence type="ECO:0000256" key="3">
    <source>
        <dbReference type="ARBA" id="ARBA00023136"/>
    </source>
</evidence>
<dbReference type="AlphaFoldDB" id="A0A1C3JN19"/>
<dbReference type="EMBL" id="FLRA01000003">
    <property type="protein sequence ID" value="SBT16582.1"/>
    <property type="molecule type" value="Genomic_DNA"/>
</dbReference>
<feature type="transmembrane region" description="Helical" evidence="4">
    <location>
        <begin position="7"/>
        <end position="31"/>
    </location>
</feature>
<dbReference type="Proteomes" id="UP000092871">
    <property type="component" value="Unassembled WGS sequence"/>
</dbReference>
<feature type="transmembrane region" description="Helical" evidence="4">
    <location>
        <begin position="130"/>
        <end position="153"/>
    </location>
</feature>
<feature type="transmembrane region" description="Helical" evidence="4">
    <location>
        <begin position="208"/>
        <end position="227"/>
    </location>
</feature>
<keyword evidence="1 4" id="KW-0812">Transmembrane</keyword>
<name>A0A1C3JN19_9GAMM</name>
<dbReference type="Gene3D" id="1.20.1250.20">
    <property type="entry name" value="MFS general substrate transporter like domains"/>
    <property type="match status" value="1"/>
</dbReference>
<dbReference type="InterPro" id="IPR036259">
    <property type="entry name" value="MFS_trans_sf"/>
</dbReference>
<protein>
    <submittedName>
        <fullName evidence="6">Major Facilitator Superfamily protein</fullName>
    </submittedName>
</protein>
<evidence type="ECO:0000256" key="4">
    <source>
        <dbReference type="SAM" id="Phobius"/>
    </source>
</evidence>
<feature type="transmembrane region" description="Helical" evidence="4">
    <location>
        <begin position="95"/>
        <end position="118"/>
    </location>
</feature>
<sequence length="396" mass="42689">MRNITVWGLSLGQALLITGNILLVSVTALIGQSLAPSFALATLPVALQFLGLMGVTLPAALLMGWLGRKKGFLAGNLIGVGGAFLAFYAVKHGLFELFCGATFLLGMAIGIGQQYRFAATENVPKEKAPLAISMIMGAGVIAAVLGPNMAIWFEHWAPETQYLGAFAALIVLYIFNTVLIAVLPMRAPTAQELNGTPRPYRELLKQSDLMSAIVAGSIGYAVMVLIMTATPLAMQACGFNFGNTAHIIQWHVLGMFLPSFFTGRLIMRIGTYSVIQLGCIMLLGCVFLNQFGVSYWHFFIALVLLGIGWNFTFIGATALLTKTYRPADKARVQGVNDLIVFSSAAAASLLSGYWHSLFGWEILNLLMIPAILVAMFTLMSSRKRAVIITPNITPQS</sequence>
<feature type="transmembrane region" description="Helical" evidence="4">
    <location>
        <begin position="357"/>
        <end position="378"/>
    </location>
</feature>
<feature type="transmembrane region" description="Helical" evidence="4">
    <location>
        <begin position="43"/>
        <end position="65"/>
    </location>
</feature>
<dbReference type="PANTHER" id="PTHR23534">
    <property type="entry name" value="MFS PERMEASE"/>
    <property type="match status" value="1"/>
</dbReference>
<evidence type="ECO:0000313" key="6">
    <source>
        <dbReference type="EMBL" id="SBT16582.1"/>
    </source>
</evidence>
<dbReference type="RefSeq" id="WP_067031843.1">
    <property type="nucleotide sequence ID" value="NZ_FLRA01000003.1"/>
</dbReference>
<dbReference type="Proteomes" id="UP000092840">
    <property type="component" value="Unassembled WGS sequence"/>
</dbReference>
<evidence type="ECO:0000313" key="8">
    <source>
        <dbReference type="Proteomes" id="UP000092840"/>
    </source>
</evidence>
<dbReference type="Pfam" id="PF07690">
    <property type="entry name" value="MFS_1"/>
    <property type="match status" value="1"/>
</dbReference>
<organism evidence="6 9">
    <name type="scientific">Marinomonas gallaica</name>
    <dbReference type="NCBI Taxonomy" id="1806667"/>
    <lineage>
        <taxon>Bacteria</taxon>
        <taxon>Pseudomonadati</taxon>
        <taxon>Pseudomonadota</taxon>
        <taxon>Gammaproteobacteria</taxon>
        <taxon>Oceanospirillales</taxon>
        <taxon>Oceanospirillaceae</taxon>
        <taxon>Marinomonas</taxon>
    </lineage>
</organism>
<keyword evidence="2 4" id="KW-1133">Transmembrane helix</keyword>
<dbReference type="GO" id="GO:0022857">
    <property type="term" value="F:transmembrane transporter activity"/>
    <property type="evidence" value="ECO:0007669"/>
    <property type="project" value="InterPro"/>
</dbReference>
<dbReference type="PROSITE" id="PS50850">
    <property type="entry name" value="MFS"/>
    <property type="match status" value="1"/>
</dbReference>
<reference evidence="6 9" key="2">
    <citation type="submission" date="2016-06" db="EMBL/GenBank/DDBJ databases">
        <authorList>
            <person name="Kjaerup R.B."/>
            <person name="Dalgaard T.S."/>
            <person name="Juul-Madsen H.R."/>
        </authorList>
    </citation>
    <scope>NUCLEOTIDE SEQUENCE [LARGE SCALE GENOMIC DNA]</scope>
    <source>
        <strain evidence="6 9">CECT 5115</strain>
    </source>
</reference>
<dbReference type="InterPro" id="IPR011701">
    <property type="entry name" value="MFS"/>
</dbReference>
<feature type="transmembrane region" description="Helical" evidence="4">
    <location>
        <begin position="332"/>
        <end position="351"/>
    </location>
</feature>
<evidence type="ECO:0000256" key="1">
    <source>
        <dbReference type="ARBA" id="ARBA00022692"/>
    </source>
</evidence>
<dbReference type="EMBL" id="FLRB01000006">
    <property type="protein sequence ID" value="SBT20298.1"/>
    <property type="molecule type" value="Genomic_DNA"/>
</dbReference>
<dbReference type="PANTHER" id="PTHR23534:SF1">
    <property type="entry name" value="MAJOR FACILITATOR SUPERFAMILY PROTEIN"/>
    <property type="match status" value="1"/>
</dbReference>
<accession>A0A1C3JN19</accession>
<feature type="domain" description="Major facilitator superfamily (MFS) profile" evidence="5">
    <location>
        <begin position="208"/>
        <end position="396"/>
    </location>
</feature>
<keyword evidence="3 4" id="KW-0472">Membrane</keyword>
<evidence type="ECO:0000313" key="7">
    <source>
        <dbReference type="EMBL" id="SBT20298.1"/>
    </source>
</evidence>
<keyword evidence="8" id="KW-1185">Reference proteome</keyword>
<dbReference type="InterPro" id="IPR020846">
    <property type="entry name" value="MFS_dom"/>
</dbReference>
<dbReference type="OrthoDB" id="8558006at2"/>